<evidence type="ECO:0000313" key="3">
    <source>
        <dbReference type="EMBL" id="CAH3167826.1"/>
    </source>
</evidence>
<dbReference type="Pfam" id="PF15299">
    <property type="entry name" value="ALS2CR8"/>
    <property type="match status" value="1"/>
</dbReference>
<feature type="region of interest" description="Disordered" evidence="1">
    <location>
        <begin position="275"/>
        <end position="303"/>
    </location>
</feature>
<sequence length="366" mass="42420">MARKLTCQEVSSLFERKLSERSGLVKDVRSAEFILREYETATVTKFYCSKSTDKGFGNTGERPIFLSYAIVFFPSCNILGLMLLVEYASQICKNLFCNIDLAAKKHKVLWEDSRLPFDHVPFVVVNHKVYDCQHGVDRRLSEKRKNQAAGDHAYRRNGVGKLLQESRKLNRPAQVHMREIIKFPEYKISQKREWRCKSQSKKLRNAIDAGTAKTAVKAPLKTNRRFYPSKVTIRSHMYKSLVKERFSKIDQEDLQEKVKLWREISPEDYFASQPYVTYNEEGKERNGDDDDSSRSDGEEDDEDIILKTPTKGLLFAHQTKDQRRLLERYGNEIIVKTNVDYQIVGSFVIQSETSDSIYEALSIIKS</sequence>
<reference evidence="3 4" key="1">
    <citation type="submission" date="2022-05" db="EMBL/GenBank/DDBJ databases">
        <authorList>
            <consortium name="Genoscope - CEA"/>
            <person name="William W."/>
        </authorList>
    </citation>
    <scope>NUCLEOTIDE SEQUENCE [LARGE SCALE GENOMIC DNA]</scope>
</reference>
<proteinExistence type="predicted"/>
<keyword evidence="2" id="KW-1133">Transmembrane helix</keyword>
<keyword evidence="2" id="KW-0472">Membrane</keyword>
<dbReference type="EMBL" id="CALNXJ010000165">
    <property type="protein sequence ID" value="CAH3167826.1"/>
    <property type="molecule type" value="Genomic_DNA"/>
</dbReference>
<gene>
    <name evidence="3" type="ORF">PMEA_00007900</name>
</gene>
<dbReference type="GO" id="GO:0003700">
    <property type="term" value="F:DNA-binding transcription factor activity"/>
    <property type="evidence" value="ECO:0007669"/>
    <property type="project" value="InterPro"/>
</dbReference>
<name>A0AAU9Y4R0_9CNID</name>
<dbReference type="PANTHER" id="PTHR47456">
    <property type="entry name" value="PHD-TYPE DOMAIN-CONTAINING PROTEIN"/>
    <property type="match status" value="1"/>
</dbReference>
<evidence type="ECO:0000256" key="1">
    <source>
        <dbReference type="SAM" id="MobiDB-lite"/>
    </source>
</evidence>
<dbReference type="Proteomes" id="UP001159428">
    <property type="component" value="Unassembled WGS sequence"/>
</dbReference>
<feature type="transmembrane region" description="Helical" evidence="2">
    <location>
        <begin position="64"/>
        <end position="85"/>
    </location>
</feature>
<keyword evidence="2" id="KW-0812">Transmembrane</keyword>
<evidence type="ECO:0000313" key="4">
    <source>
        <dbReference type="Proteomes" id="UP001159428"/>
    </source>
</evidence>
<comment type="caution">
    <text evidence="3">The sequence shown here is derived from an EMBL/GenBank/DDBJ whole genome shotgun (WGS) entry which is preliminary data.</text>
</comment>
<feature type="compositionally biased region" description="Basic and acidic residues" evidence="1">
    <location>
        <begin position="280"/>
        <end position="296"/>
    </location>
</feature>
<accession>A0AAU9Y4R0</accession>
<dbReference type="InterPro" id="IPR029309">
    <property type="entry name" value="CaRF"/>
</dbReference>
<keyword evidence="4" id="KW-1185">Reference proteome</keyword>
<evidence type="ECO:0000256" key="2">
    <source>
        <dbReference type="SAM" id="Phobius"/>
    </source>
</evidence>
<feature type="non-terminal residue" evidence="3">
    <location>
        <position position="366"/>
    </location>
</feature>
<dbReference type="AlphaFoldDB" id="A0AAU9Y4R0"/>
<organism evidence="3 4">
    <name type="scientific">Pocillopora meandrina</name>
    <dbReference type="NCBI Taxonomy" id="46732"/>
    <lineage>
        <taxon>Eukaryota</taxon>
        <taxon>Metazoa</taxon>
        <taxon>Cnidaria</taxon>
        <taxon>Anthozoa</taxon>
        <taxon>Hexacorallia</taxon>
        <taxon>Scleractinia</taxon>
        <taxon>Astrocoeniina</taxon>
        <taxon>Pocilloporidae</taxon>
        <taxon>Pocillopora</taxon>
    </lineage>
</organism>
<protein>
    <submittedName>
        <fullName evidence="3">Uncharacterized protein</fullName>
    </submittedName>
</protein>